<dbReference type="Pfam" id="PF03793">
    <property type="entry name" value="PASTA"/>
    <property type="match status" value="4"/>
</dbReference>
<dbReference type="Pfam" id="PF00069">
    <property type="entry name" value="Pkinase"/>
    <property type="match status" value="1"/>
</dbReference>
<dbReference type="GO" id="GO:0004674">
    <property type="term" value="F:protein serine/threonine kinase activity"/>
    <property type="evidence" value="ECO:0007669"/>
    <property type="project" value="UniProtKB-KW"/>
</dbReference>
<dbReference type="SUPFAM" id="SSF56112">
    <property type="entry name" value="Protein kinase-like (PK-like)"/>
    <property type="match status" value="1"/>
</dbReference>
<evidence type="ECO:0000256" key="5">
    <source>
        <dbReference type="ARBA" id="ARBA00022840"/>
    </source>
</evidence>
<keyword evidence="7" id="KW-0472">Membrane</keyword>
<dbReference type="PANTHER" id="PTHR43289:SF34">
    <property type="entry name" value="SERINE_THREONINE-PROTEIN KINASE YBDM-RELATED"/>
    <property type="match status" value="1"/>
</dbReference>
<feature type="domain" description="PASTA" evidence="9">
    <location>
        <begin position="339"/>
        <end position="406"/>
    </location>
</feature>
<evidence type="ECO:0000256" key="1">
    <source>
        <dbReference type="ARBA" id="ARBA00022527"/>
    </source>
</evidence>
<dbReference type="PANTHER" id="PTHR43289">
    <property type="entry name" value="MITOGEN-ACTIVATED PROTEIN KINASE KINASE KINASE 20-RELATED"/>
    <property type="match status" value="1"/>
</dbReference>
<dbReference type="Gene3D" id="1.10.510.10">
    <property type="entry name" value="Transferase(Phosphotransferase) domain 1"/>
    <property type="match status" value="1"/>
</dbReference>
<feature type="compositionally biased region" description="Basic and acidic residues" evidence="6">
    <location>
        <begin position="289"/>
        <end position="304"/>
    </location>
</feature>
<sequence length="606" mass="65064">MASIYEAIDIRLDRHVAVKIMHPHLANDEEYVTRFIREAKAAASLSHPNVVAIQDQGWNEGGVPAIFLVMELIEGFTLRELMHEKGALSIKEALRYFSPVLSALVAAHKLGVVHRDIKPENILISKDGRVKVADFGLARAATTGATMTIESSIILGSVSYLSPEQVSRGVSDARSDVYALGIVLFEMLTGQRPFEGDSPIQIAYKHVNERVPAPSTLKASITDKVDHIVLKATAPNPDQRYRDAAEMERDIQKIERELEPAKRQLSLELDVAPVMILEKKRKKVLSTPKESEPPMREKTNSSKEIKRKKKTSGRVKRNRFLALLIVAALLFAGWNMVGGGAKVEIPSLVGLSVKQATATLQQLGLSADIREEIFSEETKPGLVLASDPGGGGKVSVNGTVHLTLSKGPERITVPDIAGASVDDAIKAIKEAGLIVGTSTRAFSESIAKESVVNTSPEIGTPLRRSSAVNIVISDGQALGGKSYVGLFSDQALNEINDAGFTVNTIYAYSESVAVGMVISQTLPTTIKAGQKPVVTIVVSQGTAYAYVPDGLRGRTLKEATAAIEGLGLKVAKPKIIGTRKNKVVINVSPAEKTKVKPGSTVTLTLG</sequence>
<dbReference type="Gene3D" id="3.30.10.20">
    <property type="match status" value="4"/>
</dbReference>
<feature type="transmembrane region" description="Helical" evidence="7">
    <location>
        <begin position="320"/>
        <end position="337"/>
    </location>
</feature>
<feature type="domain" description="PASTA" evidence="9">
    <location>
        <begin position="407"/>
        <end position="474"/>
    </location>
</feature>
<protein>
    <submittedName>
        <fullName evidence="10">Unannotated protein</fullName>
    </submittedName>
</protein>
<evidence type="ECO:0000256" key="6">
    <source>
        <dbReference type="SAM" id="MobiDB-lite"/>
    </source>
</evidence>
<keyword evidence="3" id="KW-0547">Nucleotide-binding</keyword>
<keyword evidence="7" id="KW-0812">Transmembrane</keyword>
<evidence type="ECO:0000256" key="7">
    <source>
        <dbReference type="SAM" id="Phobius"/>
    </source>
</evidence>
<keyword evidence="7" id="KW-1133">Transmembrane helix</keyword>
<keyword evidence="4" id="KW-0418">Kinase</keyword>
<keyword evidence="5" id="KW-0067">ATP-binding</keyword>
<feature type="domain" description="PASTA" evidence="9">
    <location>
        <begin position="541"/>
        <end position="606"/>
    </location>
</feature>
<dbReference type="SMART" id="SM00220">
    <property type="entry name" value="S_TKc"/>
    <property type="match status" value="1"/>
</dbReference>
<evidence type="ECO:0000256" key="2">
    <source>
        <dbReference type="ARBA" id="ARBA00022679"/>
    </source>
</evidence>
<dbReference type="PROSITE" id="PS51178">
    <property type="entry name" value="PASTA"/>
    <property type="match status" value="4"/>
</dbReference>
<dbReference type="InterPro" id="IPR008271">
    <property type="entry name" value="Ser/Thr_kinase_AS"/>
</dbReference>
<dbReference type="Gene3D" id="3.30.200.20">
    <property type="entry name" value="Phosphorylase Kinase, domain 1"/>
    <property type="match status" value="1"/>
</dbReference>
<feature type="domain" description="Protein kinase" evidence="8">
    <location>
        <begin position="1"/>
        <end position="254"/>
    </location>
</feature>
<reference evidence="10" key="1">
    <citation type="submission" date="2020-05" db="EMBL/GenBank/DDBJ databases">
        <authorList>
            <person name="Chiriac C."/>
            <person name="Salcher M."/>
            <person name="Ghai R."/>
            <person name="Kavagutti S V."/>
        </authorList>
    </citation>
    <scope>NUCLEOTIDE SEQUENCE</scope>
</reference>
<dbReference type="AlphaFoldDB" id="A0A6J6B6Z0"/>
<gene>
    <name evidence="10" type="ORF">UFOPK1380_00681</name>
</gene>
<dbReference type="SMART" id="SM00740">
    <property type="entry name" value="PASTA"/>
    <property type="match status" value="4"/>
</dbReference>
<feature type="region of interest" description="Disordered" evidence="6">
    <location>
        <begin position="283"/>
        <end position="311"/>
    </location>
</feature>
<evidence type="ECO:0000259" key="8">
    <source>
        <dbReference type="PROSITE" id="PS50011"/>
    </source>
</evidence>
<evidence type="ECO:0000256" key="4">
    <source>
        <dbReference type="ARBA" id="ARBA00022777"/>
    </source>
</evidence>
<dbReference type="CDD" id="cd06577">
    <property type="entry name" value="PASTA_pknB"/>
    <property type="match status" value="4"/>
</dbReference>
<organism evidence="10">
    <name type="scientific">freshwater metagenome</name>
    <dbReference type="NCBI Taxonomy" id="449393"/>
    <lineage>
        <taxon>unclassified sequences</taxon>
        <taxon>metagenomes</taxon>
        <taxon>ecological metagenomes</taxon>
    </lineage>
</organism>
<dbReference type="GO" id="GO:0005524">
    <property type="term" value="F:ATP binding"/>
    <property type="evidence" value="ECO:0007669"/>
    <property type="project" value="UniProtKB-KW"/>
</dbReference>
<evidence type="ECO:0000256" key="3">
    <source>
        <dbReference type="ARBA" id="ARBA00022741"/>
    </source>
</evidence>
<dbReference type="PROSITE" id="PS00108">
    <property type="entry name" value="PROTEIN_KINASE_ST"/>
    <property type="match status" value="1"/>
</dbReference>
<dbReference type="EMBL" id="CAEZSC010000034">
    <property type="protein sequence ID" value="CAB4534862.1"/>
    <property type="molecule type" value="Genomic_DNA"/>
</dbReference>
<proteinExistence type="predicted"/>
<evidence type="ECO:0000259" key="9">
    <source>
        <dbReference type="PROSITE" id="PS51178"/>
    </source>
</evidence>
<dbReference type="FunFam" id="1.10.510.10:FF:000021">
    <property type="entry name" value="Serine/threonine protein kinase"/>
    <property type="match status" value="1"/>
</dbReference>
<dbReference type="InterPro" id="IPR000719">
    <property type="entry name" value="Prot_kinase_dom"/>
</dbReference>
<dbReference type="CDD" id="cd14014">
    <property type="entry name" value="STKc_PknB_like"/>
    <property type="match status" value="1"/>
</dbReference>
<dbReference type="InterPro" id="IPR005543">
    <property type="entry name" value="PASTA_dom"/>
</dbReference>
<evidence type="ECO:0000313" key="10">
    <source>
        <dbReference type="EMBL" id="CAB4534862.1"/>
    </source>
</evidence>
<dbReference type="InterPro" id="IPR011009">
    <property type="entry name" value="Kinase-like_dom_sf"/>
</dbReference>
<keyword evidence="1" id="KW-0723">Serine/threonine-protein kinase</keyword>
<accession>A0A6J6B6Z0</accession>
<name>A0A6J6B6Z0_9ZZZZ</name>
<keyword evidence="2" id="KW-0808">Transferase</keyword>
<feature type="domain" description="PASTA" evidence="9">
    <location>
        <begin position="480"/>
        <end position="538"/>
    </location>
</feature>
<dbReference type="PROSITE" id="PS50011">
    <property type="entry name" value="PROTEIN_KINASE_DOM"/>
    <property type="match status" value="1"/>
</dbReference>
<dbReference type="NCBIfam" id="NF033483">
    <property type="entry name" value="PknB_PASTA_kin"/>
    <property type="match status" value="1"/>
</dbReference>